<dbReference type="InterPro" id="IPR036179">
    <property type="entry name" value="Ig-like_dom_sf"/>
</dbReference>
<keyword evidence="1" id="KW-1185">Reference proteome</keyword>
<dbReference type="AlphaFoldDB" id="A0A915DMK3"/>
<evidence type="ECO:0000313" key="1">
    <source>
        <dbReference type="Proteomes" id="UP000887574"/>
    </source>
</evidence>
<dbReference type="Proteomes" id="UP000887574">
    <property type="component" value="Unplaced"/>
</dbReference>
<name>A0A915DMK3_9BILA</name>
<proteinExistence type="predicted"/>
<dbReference type="InterPro" id="IPR013783">
    <property type="entry name" value="Ig-like_fold"/>
</dbReference>
<accession>A0A915DMK3</accession>
<reference evidence="2" key="1">
    <citation type="submission" date="2022-11" db="UniProtKB">
        <authorList>
            <consortium name="WormBaseParasite"/>
        </authorList>
    </citation>
    <scope>IDENTIFICATION</scope>
</reference>
<dbReference type="InterPro" id="IPR037448">
    <property type="entry name" value="Zig-8"/>
</dbReference>
<protein>
    <submittedName>
        <fullName evidence="2">Ig-like domain-containing protein</fullName>
    </submittedName>
</protein>
<dbReference type="SUPFAM" id="SSF48726">
    <property type="entry name" value="Immunoglobulin"/>
    <property type="match status" value="2"/>
</dbReference>
<dbReference type="PANTHER" id="PTHR23279">
    <property type="entry name" value="DEFECTIVE PROBOSCIS EXTENSION RESPONSE DPR -RELATED"/>
    <property type="match status" value="1"/>
</dbReference>
<organism evidence="1 2">
    <name type="scientific">Ditylenchus dipsaci</name>
    <dbReference type="NCBI Taxonomy" id="166011"/>
    <lineage>
        <taxon>Eukaryota</taxon>
        <taxon>Metazoa</taxon>
        <taxon>Ecdysozoa</taxon>
        <taxon>Nematoda</taxon>
        <taxon>Chromadorea</taxon>
        <taxon>Rhabditida</taxon>
        <taxon>Tylenchina</taxon>
        <taxon>Tylenchomorpha</taxon>
        <taxon>Sphaerularioidea</taxon>
        <taxon>Anguinidae</taxon>
        <taxon>Anguininae</taxon>
        <taxon>Ditylenchus</taxon>
    </lineage>
</organism>
<evidence type="ECO:0000313" key="2">
    <source>
        <dbReference type="WBParaSite" id="jg21158"/>
    </source>
</evidence>
<sequence length="177" mass="19951">MAGTKVAWTRLTDDALLTAGGRSFTTDARFQISPKRQARDWVLIIRRVQLSDEGCYLCEINTEPLSTLIPVYVEVIAENESPQDCRPHKKETPILEQWKPDLSSGRDSSAAISEVMWTRDNNPIDLSDDTKYFTEIILDGNNKGLIYILRIADASSFDDGLYACEGEDSQSLLKWSM</sequence>
<dbReference type="GO" id="GO:0032589">
    <property type="term" value="C:neuron projection membrane"/>
    <property type="evidence" value="ECO:0007669"/>
    <property type="project" value="TreeGrafter"/>
</dbReference>
<dbReference type="Gene3D" id="2.60.40.10">
    <property type="entry name" value="Immunoglobulins"/>
    <property type="match status" value="2"/>
</dbReference>
<dbReference type="GO" id="GO:0050808">
    <property type="term" value="P:synapse organization"/>
    <property type="evidence" value="ECO:0007669"/>
    <property type="project" value="TreeGrafter"/>
</dbReference>
<dbReference type="WBParaSite" id="jg21158">
    <property type="protein sequence ID" value="jg21158"/>
    <property type="gene ID" value="jg21158"/>
</dbReference>
<dbReference type="PANTHER" id="PTHR23279:SF36">
    <property type="entry name" value="DEFECTIVE PROBOSCIS EXTENSION RESPONSE 9, ISOFORM A"/>
    <property type="match status" value="1"/>
</dbReference>